<evidence type="ECO:0000313" key="9">
    <source>
        <dbReference type="EMBL" id="MBD7986533.1"/>
    </source>
</evidence>
<name>A0ABR8UFM9_9GAMM</name>
<feature type="domain" description="MobA-like NTP transferase" evidence="8">
    <location>
        <begin position="10"/>
        <end position="156"/>
    </location>
</feature>
<dbReference type="InterPro" id="IPR025877">
    <property type="entry name" value="MobA-like_NTP_Trfase"/>
</dbReference>
<dbReference type="InterPro" id="IPR013482">
    <property type="entry name" value="Molybde_CF_guanTrfase"/>
</dbReference>
<keyword evidence="3" id="KW-0479">Metal-binding</keyword>
<organism evidence="9 10">
    <name type="scientific">Luteimonas colneyensis</name>
    <dbReference type="NCBI Taxonomy" id="2762230"/>
    <lineage>
        <taxon>Bacteria</taxon>
        <taxon>Pseudomonadati</taxon>
        <taxon>Pseudomonadota</taxon>
        <taxon>Gammaproteobacteria</taxon>
        <taxon>Lysobacterales</taxon>
        <taxon>Lysobacteraceae</taxon>
        <taxon>Luteimonas</taxon>
    </lineage>
</organism>
<comment type="caution">
    <text evidence="9">The sequence shown here is derived from an EMBL/GenBank/DDBJ whole genome shotgun (WGS) entry which is preliminary data.</text>
</comment>
<dbReference type="EMBL" id="JACSQJ010000001">
    <property type="protein sequence ID" value="MBD7986533.1"/>
    <property type="molecule type" value="Genomic_DNA"/>
</dbReference>
<keyword evidence="1" id="KW-0963">Cytoplasm</keyword>
<evidence type="ECO:0000313" key="10">
    <source>
        <dbReference type="Proteomes" id="UP000647183"/>
    </source>
</evidence>
<keyword evidence="6" id="KW-0342">GTP-binding</keyword>
<accession>A0ABR8UFM9</accession>
<reference evidence="9 10" key="1">
    <citation type="submission" date="2020-08" db="EMBL/GenBank/DDBJ databases">
        <title>A Genomic Blueprint of the Chicken Gut Microbiome.</title>
        <authorList>
            <person name="Gilroy R."/>
            <person name="Ravi A."/>
            <person name="Getino M."/>
            <person name="Pursley I."/>
            <person name="Horton D.L."/>
            <person name="Alikhan N.-F."/>
            <person name="Baker D."/>
            <person name="Gharbi K."/>
            <person name="Hall N."/>
            <person name="Watson M."/>
            <person name="Adriaenssens E.M."/>
            <person name="Foster-Nyarko E."/>
            <person name="Jarju S."/>
            <person name="Secka A."/>
            <person name="Antonio M."/>
            <person name="Oren A."/>
            <person name="Chaudhuri R."/>
            <person name="La Ragione R.M."/>
            <person name="Hildebrand F."/>
            <person name="Pallen M.J."/>
        </authorList>
    </citation>
    <scope>NUCLEOTIDE SEQUENCE [LARGE SCALE GENOMIC DNA]</scope>
    <source>
        <strain evidence="9 10">Sa2BVA3</strain>
    </source>
</reference>
<evidence type="ECO:0000256" key="7">
    <source>
        <dbReference type="ARBA" id="ARBA00023150"/>
    </source>
</evidence>
<proteinExistence type="predicted"/>
<keyword evidence="10" id="KW-1185">Reference proteome</keyword>
<dbReference type="Pfam" id="PF12804">
    <property type="entry name" value="NTP_transf_3"/>
    <property type="match status" value="1"/>
</dbReference>
<keyword evidence="2 9" id="KW-0808">Transferase</keyword>
<dbReference type="PANTHER" id="PTHR19136:SF81">
    <property type="entry name" value="MOLYBDENUM COFACTOR GUANYLYLTRANSFERASE"/>
    <property type="match status" value="1"/>
</dbReference>
<evidence type="ECO:0000256" key="4">
    <source>
        <dbReference type="ARBA" id="ARBA00022741"/>
    </source>
</evidence>
<keyword evidence="4" id="KW-0547">Nucleotide-binding</keyword>
<evidence type="ECO:0000256" key="1">
    <source>
        <dbReference type="ARBA" id="ARBA00022490"/>
    </source>
</evidence>
<dbReference type="Gene3D" id="3.90.550.10">
    <property type="entry name" value="Spore Coat Polysaccharide Biosynthesis Protein SpsA, Chain A"/>
    <property type="match status" value="1"/>
</dbReference>
<dbReference type="CDD" id="cd02503">
    <property type="entry name" value="MobA"/>
    <property type="match status" value="1"/>
</dbReference>
<evidence type="ECO:0000256" key="3">
    <source>
        <dbReference type="ARBA" id="ARBA00022723"/>
    </source>
</evidence>
<dbReference type="Proteomes" id="UP000647183">
    <property type="component" value="Unassembled WGS sequence"/>
</dbReference>
<keyword evidence="7" id="KW-0501">Molybdenum cofactor biosynthesis</keyword>
<protein>
    <submittedName>
        <fullName evidence="9">NTP transferase domain-containing protein</fullName>
    </submittedName>
</protein>
<evidence type="ECO:0000256" key="6">
    <source>
        <dbReference type="ARBA" id="ARBA00023134"/>
    </source>
</evidence>
<evidence type="ECO:0000256" key="5">
    <source>
        <dbReference type="ARBA" id="ARBA00022842"/>
    </source>
</evidence>
<sequence length="190" mass="19687">MKPAATTLGLLAGGRATRLGGLDKAWLQRGGVPQVVRLAGRVRGEVDAVLVSANRDHGRYAAHDLVPVADRHPDLGPLGGLDALADACATPWLLTLPVDLVSVNDCLLRSLRAAGGEGAWAEDDDGRQPLVALWRVEPLRAALPAALASGDLAVRTLQARLGMVGVRFAGLRFGNLNTPDDLAAAGCTPG</sequence>
<dbReference type="GO" id="GO:0016740">
    <property type="term" value="F:transferase activity"/>
    <property type="evidence" value="ECO:0007669"/>
    <property type="project" value="UniProtKB-KW"/>
</dbReference>
<dbReference type="PANTHER" id="PTHR19136">
    <property type="entry name" value="MOLYBDENUM COFACTOR GUANYLYLTRANSFERASE"/>
    <property type="match status" value="1"/>
</dbReference>
<evidence type="ECO:0000259" key="8">
    <source>
        <dbReference type="Pfam" id="PF12804"/>
    </source>
</evidence>
<dbReference type="SUPFAM" id="SSF53448">
    <property type="entry name" value="Nucleotide-diphospho-sugar transferases"/>
    <property type="match status" value="1"/>
</dbReference>
<dbReference type="InterPro" id="IPR029044">
    <property type="entry name" value="Nucleotide-diphossugar_trans"/>
</dbReference>
<keyword evidence="5" id="KW-0460">Magnesium</keyword>
<dbReference type="RefSeq" id="WP_191727813.1">
    <property type="nucleotide sequence ID" value="NZ_JACSQJ010000001.1"/>
</dbReference>
<evidence type="ECO:0000256" key="2">
    <source>
        <dbReference type="ARBA" id="ARBA00022679"/>
    </source>
</evidence>
<gene>
    <name evidence="9" type="ORF">H9645_00630</name>
</gene>